<dbReference type="Proteomes" id="UP001589702">
    <property type="component" value="Unassembled WGS sequence"/>
</dbReference>
<dbReference type="RefSeq" id="WP_234752200.1">
    <property type="nucleotide sequence ID" value="NZ_BAAAWN010000001.1"/>
</dbReference>
<dbReference type="InterPro" id="IPR039556">
    <property type="entry name" value="ICL/PEPM"/>
</dbReference>
<evidence type="ECO:0000313" key="2">
    <source>
        <dbReference type="Proteomes" id="UP001589702"/>
    </source>
</evidence>
<dbReference type="PANTHER" id="PTHR42905:SF5">
    <property type="entry name" value="CARBOXYVINYL-CARBOXYPHOSPHONATE PHOSPHORYLMUTASE, CHLOROPLASTIC"/>
    <property type="match status" value="1"/>
</dbReference>
<reference evidence="1 2" key="1">
    <citation type="submission" date="2024-09" db="EMBL/GenBank/DDBJ databases">
        <authorList>
            <person name="Sun Q."/>
            <person name="Mori K."/>
        </authorList>
    </citation>
    <scope>NUCLEOTIDE SEQUENCE [LARGE SCALE GENOMIC DNA]</scope>
    <source>
        <strain evidence="1 2">JCM 1334</strain>
    </source>
</reference>
<name>A0ABV5Y014_ARTRM</name>
<organism evidence="1 2">
    <name type="scientific">Arthrobacter ramosus</name>
    <dbReference type="NCBI Taxonomy" id="1672"/>
    <lineage>
        <taxon>Bacteria</taxon>
        <taxon>Bacillati</taxon>
        <taxon>Actinomycetota</taxon>
        <taxon>Actinomycetes</taxon>
        <taxon>Micrococcales</taxon>
        <taxon>Micrococcaceae</taxon>
        <taxon>Arthrobacter</taxon>
    </lineage>
</organism>
<keyword evidence="2" id="KW-1185">Reference proteome</keyword>
<proteinExistence type="predicted"/>
<dbReference type="CDD" id="cd00377">
    <property type="entry name" value="ICL_PEPM"/>
    <property type="match status" value="1"/>
</dbReference>
<comment type="caution">
    <text evidence="1">The sequence shown here is derived from an EMBL/GenBank/DDBJ whole genome shotgun (WGS) entry which is preliminary data.</text>
</comment>
<gene>
    <name evidence="1" type="ORF">ACFFP1_10920</name>
</gene>
<dbReference type="PANTHER" id="PTHR42905">
    <property type="entry name" value="PHOSPHOENOLPYRUVATE CARBOXYLASE"/>
    <property type="match status" value="1"/>
</dbReference>
<accession>A0ABV5Y014</accession>
<sequence length="291" mass="31519">MKPAQRLRELLADSKMIIAPGAYDALSAKMIEQAGFDVVLIAGGTYSNFHYGVPDNGFISQGELIEAGRRITAITDLPLILDFDDAGGSPLQAFRGVQLAEQAGVAALLVEDMVPATKHFWTPKDGGERWKPQLKLRSVDEMSNIIRACVEARTSPDTVIVARSDASRFGFDNLAERMAAYSAAGADMLYPCGYPLLDLPKLSAVVPGKYVMVTVKNPTLEERQELEDAGVKMLLVINTVNGAVAGFRENLSLLARGELLEGEAEGGAYLPIMEAIDAAEWARRARHFGYS</sequence>
<protein>
    <submittedName>
        <fullName evidence="1">Oxaloacetate decarboxylase</fullName>
    </submittedName>
</protein>
<dbReference type="InterPro" id="IPR040442">
    <property type="entry name" value="Pyrv_kinase-like_dom_sf"/>
</dbReference>
<dbReference type="EMBL" id="JBHMBC010000016">
    <property type="protein sequence ID" value="MFB9820011.1"/>
    <property type="molecule type" value="Genomic_DNA"/>
</dbReference>
<dbReference type="Gene3D" id="3.20.20.60">
    <property type="entry name" value="Phosphoenolpyruvate-binding domains"/>
    <property type="match status" value="1"/>
</dbReference>
<evidence type="ECO:0000313" key="1">
    <source>
        <dbReference type="EMBL" id="MFB9820011.1"/>
    </source>
</evidence>
<dbReference type="Pfam" id="PF13714">
    <property type="entry name" value="PEP_mutase"/>
    <property type="match status" value="1"/>
</dbReference>
<dbReference type="SUPFAM" id="SSF51621">
    <property type="entry name" value="Phosphoenolpyruvate/pyruvate domain"/>
    <property type="match status" value="1"/>
</dbReference>
<dbReference type="InterPro" id="IPR015813">
    <property type="entry name" value="Pyrv/PenolPyrv_kinase-like_dom"/>
</dbReference>